<feature type="signal peptide" evidence="1">
    <location>
        <begin position="1"/>
        <end position="20"/>
    </location>
</feature>
<protein>
    <submittedName>
        <fullName evidence="2">Thioredoxin-like</fullName>
    </submittedName>
</protein>
<organism evidence="2 3">
    <name type="scientific">Cruoricaptor ignavus</name>
    <dbReference type="NCBI Taxonomy" id="1118202"/>
    <lineage>
        <taxon>Bacteria</taxon>
        <taxon>Pseudomonadati</taxon>
        <taxon>Bacteroidota</taxon>
        <taxon>Flavobacteriia</taxon>
        <taxon>Flavobacteriales</taxon>
        <taxon>Weeksellaceae</taxon>
        <taxon>Cruoricaptor</taxon>
    </lineage>
</organism>
<feature type="chain" id="PRO_5012657889" evidence="1">
    <location>
        <begin position="21"/>
        <end position="191"/>
    </location>
</feature>
<dbReference type="AlphaFoldDB" id="A0A1M6CAY3"/>
<reference evidence="2 3" key="1">
    <citation type="submission" date="2016-11" db="EMBL/GenBank/DDBJ databases">
        <authorList>
            <person name="Jaros S."/>
            <person name="Januszkiewicz K."/>
            <person name="Wedrychowicz H."/>
        </authorList>
    </citation>
    <scope>NUCLEOTIDE SEQUENCE [LARGE SCALE GENOMIC DNA]</scope>
    <source>
        <strain evidence="2 3">DSM 25479</strain>
    </source>
</reference>
<dbReference type="Pfam" id="PF13899">
    <property type="entry name" value="Thioredoxin_7"/>
    <property type="match status" value="1"/>
</dbReference>
<evidence type="ECO:0000256" key="1">
    <source>
        <dbReference type="SAM" id="SignalP"/>
    </source>
</evidence>
<sequence>MKKTILNLAVFGALSFTSLACSQTNGAKENEAKSPQVEDSAAIKAERKRKLQEEKAALPKPYNPDENAEQRIAELIAQAKKENKNIMIQAGGNWCIWCLRFNNFLQTTPDLKQIVDENYLYYHLNYSPENKNEKIFEKYGDPGKKFGYPVFVVLDKNGKQIHTQSSEAFEEGDGYSVAKVKEFLEVWKPRD</sequence>
<name>A0A1M6CAY3_9FLAO</name>
<keyword evidence="1" id="KW-0732">Signal</keyword>
<dbReference type="Gene3D" id="3.40.30.10">
    <property type="entry name" value="Glutaredoxin"/>
    <property type="match status" value="1"/>
</dbReference>
<evidence type="ECO:0000313" key="3">
    <source>
        <dbReference type="Proteomes" id="UP000184335"/>
    </source>
</evidence>
<dbReference type="RefSeq" id="WP_073178489.1">
    <property type="nucleotide sequence ID" value="NZ_CP171011.1"/>
</dbReference>
<keyword evidence="3" id="KW-1185">Reference proteome</keyword>
<dbReference type="STRING" id="1118202.SAMN05443429_102288"/>
<dbReference type="InterPro" id="IPR036249">
    <property type="entry name" value="Thioredoxin-like_sf"/>
</dbReference>
<dbReference type="EMBL" id="FQYI01000002">
    <property type="protein sequence ID" value="SHI58157.1"/>
    <property type="molecule type" value="Genomic_DNA"/>
</dbReference>
<dbReference type="PROSITE" id="PS51257">
    <property type="entry name" value="PROKAR_LIPOPROTEIN"/>
    <property type="match status" value="1"/>
</dbReference>
<dbReference type="SUPFAM" id="SSF52833">
    <property type="entry name" value="Thioredoxin-like"/>
    <property type="match status" value="1"/>
</dbReference>
<proteinExistence type="predicted"/>
<dbReference type="OrthoDB" id="195735at2"/>
<evidence type="ECO:0000313" key="2">
    <source>
        <dbReference type="EMBL" id="SHI58157.1"/>
    </source>
</evidence>
<accession>A0A1M6CAY3</accession>
<dbReference type="Proteomes" id="UP000184335">
    <property type="component" value="Unassembled WGS sequence"/>
</dbReference>
<gene>
    <name evidence="2" type="ORF">SAMN05443429_102288</name>
</gene>